<keyword evidence="1" id="KW-0732">Signal</keyword>
<evidence type="ECO:0000313" key="4">
    <source>
        <dbReference type="Proteomes" id="UP000831534"/>
    </source>
</evidence>
<reference evidence="3" key="2">
    <citation type="submission" date="2024-09" db="EMBL/GenBank/DDBJ databases">
        <authorList>
            <person name="Veyrier F.J."/>
        </authorList>
    </citation>
    <scope>NUCLEOTIDE SEQUENCE</scope>
    <source>
        <strain evidence="3">17694</strain>
    </source>
</reference>
<gene>
    <name evidence="3" type="ORF">LVJ77_06130</name>
</gene>
<evidence type="ECO:0000256" key="1">
    <source>
        <dbReference type="SAM" id="SignalP"/>
    </source>
</evidence>
<dbReference type="Gene3D" id="3.40.30.10">
    <property type="entry name" value="Glutaredoxin"/>
    <property type="match status" value="1"/>
</dbReference>
<evidence type="ECO:0000259" key="2">
    <source>
        <dbReference type="PROSITE" id="PS51352"/>
    </source>
</evidence>
<name>A0A8T9MVF7_9NEIS</name>
<dbReference type="InterPro" id="IPR050553">
    <property type="entry name" value="Thioredoxin_ResA/DsbE_sf"/>
</dbReference>
<dbReference type="PANTHER" id="PTHR42852:SF18">
    <property type="entry name" value="CHROMOSOME UNDETERMINED SCAFFOLD_47, WHOLE GENOME SHOTGUN SEQUENCE"/>
    <property type="match status" value="1"/>
</dbReference>
<dbReference type="EMBL" id="CP091521">
    <property type="protein sequence ID" value="UOP05667.1"/>
    <property type="molecule type" value="Genomic_DNA"/>
</dbReference>
<dbReference type="AlphaFoldDB" id="A0A8T9MVF7"/>
<proteinExistence type="predicted"/>
<dbReference type="CDD" id="cd02966">
    <property type="entry name" value="TlpA_like_family"/>
    <property type="match status" value="1"/>
</dbReference>
<feature type="chain" id="PRO_5035814946" evidence="1">
    <location>
        <begin position="24"/>
        <end position="164"/>
    </location>
</feature>
<dbReference type="InterPro" id="IPR013766">
    <property type="entry name" value="Thioredoxin_domain"/>
</dbReference>
<dbReference type="Proteomes" id="UP000831534">
    <property type="component" value="Chromosome"/>
</dbReference>
<dbReference type="InterPro" id="IPR036249">
    <property type="entry name" value="Thioredoxin-like_sf"/>
</dbReference>
<dbReference type="SUPFAM" id="SSF52833">
    <property type="entry name" value="Thioredoxin-like"/>
    <property type="match status" value="1"/>
</dbReference>
<organism evidence="3 4">
    <name type="scientific">Conchiformibius kuhniae</name>
    <dbReference type="NCBI Taxonomy" id="211502"/>
    <lineage>
        <taxon>Bacteria</taxon>
        <taxon>Pseudomonadati</taxon>
        <taxon>Pseudomonadota</taxon>
        <taxon>Betaproteobacteria</taxon>
        <taxon>Neisseriales</taxon>
        <taxon>Neisseriaceae</taxon>
        <taxon>Conchiformibius</taxon>
    </lineage>
</organism>
<dbReference type="RefSeq" id="WP_027009291.1">
    <property type="nucleotide sequence ID" value="NZ_CP091521.1"/>
</dbReference>
<protein>
    <submittedName>
        <fullName evidence="3">TlpA family protein disulfide reductase</fullName>
    </submittedName>
</protein>
<dbReference type="Pfam" id="PF08534">
    <property type="entry name" value="Redoxin"/>
    <property type="match status" value="1"/>
</dbReference>
<feature type="signal peptide" evidence="1">
    <location>
        <begin position="1"/>
        <end position="23"/>
    </location>
</feature>
<dbReference type="KEGG" id="ckh:LVJ77_06130"/>
<dbReference type="PROSITE" id="PS51352">
    <property type="entry name" value="THIOREDOXIN_2"/>
    <property type="match status" value="1"/>
</dbReference>
<keyword evidence="4" id="KW-1185">Reference proteome</keyword>
<reference evidence="3" key="1">
    <citation type="journal article" date="2022" name="Res Sq">
        <title>Evolution of multicellular longitudinally dividing oral cavity symbionts (Neisseriaceae).</title>
        <authorList>
            <person name="Nyongesa S."/>
            <person name="Weber P."/>
            <person name="Bernet E."/>
            <person name="Pullido F."/>
            <person name="Nieckarz M."/>
            <person name="Delaby M."/>
            <person name="Nieves C."/>
            <person name="Viehboeck T."/>
            <person name="Krause N."/>
            <person name="Rivera-Millot A."/>
            <person name="Nakamura A."/>
            <person name="Vischer N."/>
            <person name="VanNieuwenhze M."/>
            <person name="Brun Y."/>
            <person name="Cava F."/>
            <person name="Bulgheresi S."/>
            <person name="Veyrier F."/>
        </authorList>
    </citation>
    <scope>NUCLEOTIDE SEQUENCE</scope>
    <source>
        <strain evidence="3">17694</strain>
    </source>
</reference>
<dbReference type="GO" id="GO:0016491">
    <property type="term" value="F:oxidoreductase activity"/>
    <property type="evidence" value="ECO:0007669"/>
    <property type="project" value="InterPro"/>
</dbReference>
<evidence type="ECO:0000313" key="3">
    <source>
        <dbReference type="EMBL" id="UOP05667.1"/>
    </source>
</evidence>
<accession>A0A8T9MVF7</accession>
<dbReference type="InterPro" id="IPR013740">
    <property type="entry name" value="Redoxin"/>
</dbReference>
<sequence length="164" mass="18016">MKKIFLAAAGLVLAALFAFVLLAPDRHPAPSFQISDLSGQTLANEQLKGKVTLLNFWFPSCPGCVSEMPKLIQTAQDYRGKDVQIIGIAVPVDPIESVREYARSRALPFAVAFDGDKAVTRAFVQTELYPTSVLIDKQGNIVQTFVGEPDFAKLYRQIDTELAK</sequence>
<dbReference type="PANTHER" id="PTHR42852">
    <property type="entry name" value="THIOL:DISULFIDE INTERCHANGE PROTEIN DSBE"/>
    <property type="match status" value="1"/>
</dbReference>
<feature type="domain" description="Thioredoxin" evidence="2">
    <location>
        <begin position="23"/>
        <end position="163"/>
    </location>
</feature>